<evidence type="ECO:0000313" key="2">
    <source>
        <dbReference type="EMBL" id="RKP37810.1"/>
    </source>
</evidence>
<keyword evidence="3" id="KW-1185">Reference proteome</keyword>
<dbReference type="GO" id="GO:0004725">
    <property type="term" value="F:protein tyrosine phosphatase activity"/>
    <property type="evidence" value="ECO:0007669"/>
    <property type="project" value="TreeGrafter"/>
</dbReference>
<feature type="domain" description="Rhodanese" evidence="1">
    <location>
        <begin position="26"/>
        <end position="130"/>
    </location>
</feature>
<organism evidence="2 3">
    <name type="scientific">Dimargaris cristalligena</name>
    <dbReference type="NCBI Taxonomy" id="215637"/>
    <lineage>
        <taxon>Eukaryota</taxon>
        <taxon>Fungi</taxon>
        <taxon>Fungi incertae sedis</taxon>
        <taxon>Zoopagomycota</taxon>
        <taxon>Kickxellomycotina</taxon>
        <taxon>Dimargaritomycetes</taxon>
        <taxon>Dimargaritales</taxon>
        <taxon>Dimargaritaceae</taxon>
        <taxon>Dimargaris</taxon>
    </lineage>
</organism>
<dbReference type="EMBL" id="ML002443">
    <property type="protein sequence ID" value="RKP37810.1"/>
    <property type="molecule type" value="Genomic_DNA"/>
</dbReference>
<sequence>MSAPIVPVYMDPEELAVLVQDPAKVPKKDYLVIDVRTTDYVGGHIPGGINLPASQFYGFLEYINANFATVPLIVVHCALSQVRGPKSARILTEYFQTRARTTTGTAPALPQVKILRGGITDWVAKYKDVPGMIEDFDAELWESELMY</sequence>
<evidence type="ECO:0000259" key="1">
    <source>
        <dbReference type="PROSITE" id="PS50206"/>
    </source>
</evidence>
<accession>A0A4P9ZYG0</accession>
<evidence type="ECO:0000313" key="3">
    <source>
        <dbReference type="Proteomes" id="UP000268162"/>
    </source>
</evidence>
<protein>
    <submittedName>
        <fullName evidence="2">Rhodanese-like domain-containing protein</fullName>
    </submittedName>
</protein>
<dbReference type="GO" id="GO:0005737">
    <property type="term" value="C:cytoplasm"/>
    <property type="evidence" value="ECO:0007669"/>
    <property type="project" value="TreeGrafter"/>
</dbReference>
<dbReference type="SMART" id="SM00450">
    <property type="entry name" value="RHOD"/>
    <property type="match status" value="1"/>
</dbReference>
<dbReference type="Gene3D" id="3.40.250.10">
    <property type="entry name" value="Rhodanese-like domain"/>
    <property type="match status" value="1"/>
</dbReference>
<proteinExistence type="predicted"/>
<dbReference type="AlphaFoldDB" id="A0A4P9ZYG0"/>
<gene>
    <name evidence="2" type="ORF">BJ085DRAFT_18287</name>
</gene>
<dbReference type="InterPro" id="IPR001763">
    <property type="entry name" value="Rhodanese-like_dom"/>
</dbReference>
<name>A0A4P9ZYG0_9FUNG</name>
<reference evidence="3" key="1">
    <citation type="journal article" date="2018" name="Nat. Microbiol.">
        <title>Leveraging single-cell genomics to expand the fungal tree of life.</title>
        <authorList>
            <person name="Ahrendt S.R."/>
            <person name="Quandt C.A."/>
            <person name="Ciobanu D."/>
            <person name="Clum A."/>
            <person name="Salamov A."/>
            <person name="Andreopoulos B."/>
            <person name="Cheng J.F."/>
            <person name="Woyke T."/>
            <person name="Pelin A."/>
            <person name="Henrissat B."/>
            <person name="Reynolds N.K."/>
            <person name="Benny G.L."/>
            <person name="Smith M.E."/>
            <person name="James T.Y."/>
            <person name="Grigoriev I.V."/>
        </authorList>
    </citation>
    <scope>NUCLEOTIDE SEQUENCE [LARGE SCALE GENOMIC DNA]</scope>
    <source>
        <strain evidence="3">RSA 468</strain>
    </source>
</reference>
<dbReference type="PANTHER" id="PTHR10828:SF38">
    <property type="entry name" value="ARSENICAL-RESISTANCE PROTEIN 2-RELATED"/>
    <property type="match status" value="1"/>
</dbReference>
<dbReference type="STRING" id="215637.A0A4P9ZYG0"/>
<dbReference type="PANTHER" id="PTHR10828">
    <property type="entry name" value="M-PHASE INDUCER PHOSPHATASE DUAL SPECIFICITY PHOSPHATASE CDC25"/>
    <property type="match status" value="1"/>
</dbReference>
<dbReference type="InterPro" id="IPR036873">
    <property type="entry name" value="Rhodanese-like_dom_sf"/>
</dbReference>
<dbReference type="GO" id="GO:0005634">
    <property type="term" value="C:nucleus"/>
    <property type="evidence" value="ECO:0007669"/>
    <property type="project" value="TreeGrafter"/>
</dbReference>
<dbReference type="Proteomes" id="UP000268162">
    <property type="component" value="Unassembled WGS sequence"/>
</dbReference>
<dbReference type="Pfam" id="PF00581">
    <property type="entry name" value="Rhodanese"/>
    <property type="match status" value="1"/>
</dbReference>
<dbReference type="SUPFAM" id="SSF52821">
    <property type="entry name" value="Rhodanese/Cell cycle control phosphatase"/>
    <property type="match status" value="1"/>
</dbReference>
<dbReference type="PROSITE" id="PS50206">
    <property type="entry name" value="RHODANESE_3"/>
    <property type="match status" value="1"/>
</dbReference>